<dbReference type="Pfam" id="PF14828">
    <property type="entry name" value="Amnionless"/>
    <property type="match status" value="3"/>
</dbReference>
<evidence type="ECO:0000256" key="8">
    <source>
        <dbReference type="ARBA" id="ARBA00022989"/>
    </source>
</evidence>
<dbReference type="InterPro" id="IPR026112">
    <property type="entry name" value="AMN"/>
</dbReference>
<protein>
    <recommendedName>
        <fullName evidence="2">Protein amnionless</fullName>
    </recommendedName>
</protein>
<evidence type="ECO:0000256" key="3">
    <source>
        <dbReference type="ARBA" id="ARBA00022448"/>
    </source>
</evidence>
<keyword evidence="3" id="KW-0813">Transport</keyword>
<keyword evidence="8 11" id="KW-1133">Transmembrane helix</keyword>
<evidence type="ECO:0000256" key="12">
    <source>
        <dbReference type="SAM" id="SignalP"/>
    </source>
</evidence>
<dbReference type="EMBL" id="OC000565">
    <property type="protein sequence ID" value="CAD7257693.1"/>
    <property type="molecule type" value="Genomic_DNA"/>
</dbReference>
<gene>
    <name evidence="13" type="ORF">TSIB3V08_LOCUS1950</name>
</gene>
<dbReference type="GO" id="GO:0015031">
    <property type="term" value="P:protein transport"/>
    <property type="evidence" value="ECO:0007669"/>
    <property type="project" value="UniProtKB-KW"/>
</dbReference>
<evidence type="ECO:0000256" key="1">
    <source>
        <dbReference type="ARBA" id="ARBA00004251"/>
    </source>
</evidence>
<feature type="signal peptide" evidence="12">
    <location>
        <begin position="1"/>
        <end position="20"/>
    </location>
</feature>
<evidence type="ECO:0000256" key="4">
    <source>
        <dbReference type="ARBA" id="ARBA00022475"/>
    </source>
</evidence>
<organism evidence="13">
    <name type="scientific">Timema shepardi</name>
    <name type="common">Walking stick</name>
    <dbReference type="NCBI Taxonomy" id="629360"/>
    <lineage>
        <taxon>Eukaryota</taxon>
        <taxon>Metazoa</taxon>
        <taxon>Ecdysozoa</taxon>
        <taxon>Arthropoda</taxon>
        <taxon>Hexapoda</taxon>
        <taxon>Insecta</taxon>
        <taxon>Pterygota</taxon>
        <taxon>Neoptera</taxon>
        <taxon>Polyneoptera</taxon>
        <taxon>Phasmatodea</taxon>
        <taxon>Timematodea</taxon>
        <taxon>Timematoidea</taxon>
        <taxon>Timematidae</taxon>
        <taxon>Timema</taxon>
    </lineage>
</organism>
<evidence type="ECO:0000256" key="5">
    <source>
        <dbReference type="ARBA" id="ARBA00022692"/>
    </source>
</evidence>
<feature type="region of interest" description="Disordered" evidence="10">
    <location>
        <begin position="604"/>
        <end position="694"/>
    </location>
</feature>
<evidence type="ECO:0000313" key="13">
    <source>
        <dbReference type="EMBL" id="CAD7257693.1"/>
    </source>
</evidence>
<feature type="chain" id="PRO_5030606667" description="Protein amnionless" evidence="12">
    <location>
        <begin position="21"/>
        <end position="694"/>
    </location>
</feature>
<feature type="compositionally biased region" description="Acidic residues" evidence="10">
    <location>
        <begin position="604"/>
        <end position="615"/>
    </location>
</feature>
<feature type="transmembrane region" description="Helical" evidence="11">
    <location>
        <begin position="559"/>
        <end position="580"/>
    </location>
</feature>
<keyword evidence="4" id="KW-1003">Cell membrane</keyword>
<dbReference type="PANTHER" id="PTHR14995">
    <property type="entry name" value="AMNIONLESS"/>
    <property type="match status" value="1"/>
</dbReference>
<dbReference type="GO" id="GO:0030139">
    <property type="term" value="C:endocytic vesicle"/>
    <property type="evidence" value="ECO:0007669"/>
    <property type="project" value="TreeGrafter"/>
</dbReference>
<evidence type="ECO:0000256" key="9">
    <source>
        <dbReference type="ARBA" id="ARBA00023136"/>
    </source>
</evidence>
<evidence type="ECO:0000256" key="10">
    <source>
        <dbReference type="SAM" id="MobiDB-lite"/>
    </source>
</evidence>
<evidence type="ECO:0000256" key="7">
    <source>
        <dbReference type="ARBA" id="ARBA00022927"/>
    </source>
</evidence>
<name>A0A7R9AP70_TIMSH</name>
<comment type="subcellular location">
    <subcellularLocation>
        <location evidence="1">Cell membrane</location>
        <topology evidence="1">Single-pass type I membrane protein</topology>
    </subcellularLocation>
</comment>
<dbReference type="GO" id="GO:0016324">
    <property type="term" value="C:apical plasma membrane"/>
    <property type="evidence" value="ECO:0007669"/>
    <property type="project" value="TreeGrafter"/>
</dbReference>
<keyword evidence="9 11" id="KW-0472">Membrane</keyword>
<accession>A0A7R9AP70</accession>
<sequence length="694" mass="77661">MDKMFAVVLGLLAGSAYVNGVHKVWWHNTNFKNPANWDVNREPCSKDTVVFPSELQLAVSLPDGDTTLRGLVLPRSGELILPLEGSLTVTGDHWIQNEEHSGSAGLDVRFTRWQPLGWLNPDNWKGLGETEERYNPMILMDFVDLDFPIRMNLSSPANPAIPHSDKVPCETDAVVFPGQSSFSIRLPETRVSIGRMYFNQQRGDKTPIVDLQNKLQRGGKTPNFDLLNKLQRGGKTPNFDLLNKLQRRGKIDQASICKIYFSEEVRHQSLICKINFSEEVRHQASICQLYFNKEVVNIMHQMNTDTRIGQLYFSKELMSSYDWEDLLRSEAGERQFLASEDSRYDLVTFTGTSCTDQTGCRCVSEAVQREICRNVQCEGQPPLCARPVRPLGHCCDICGEYVTIVALSSRIRVGLPWYWHGDSALPGLDDTGMALPGLDDTGMVSRNARLRWDWHGAHLLLEYNSDFKIASLRDRVERYLNEGKFSDDVSAYVGKTTLTRQIQVVMVDKASYNGASSETAKQLAAILEREMSLGVTRIVVYASGPAITYSRLAGAMSTMFGSLLAVVMVMGLIYLVFVVYSDKLNLLSSAEAVPFVFARFGKEAEEEEETGEGESSETGSENGGKVQVDTGRAQHGTSLPQAFDNPMFGKTSAEVSHESPAYSSLRRKEDEEEMEGRVKPLHLEEIALEDRDDD</sequence>
<keyword evidence="7" id="KW-0653">Protein transport</keyword>
<reference evidence="13" key="1">
    <citation type="submission" date="2020-11" db="EMBL/GenBank/DDBJ databases">
        <authorList>
            <person name="Tran Van P."/>
        </authorList>
    </citation>
    <scope>NUCLEOTIDE SEQUENCE</scope>
</reference>
<proteinExistence type="predicted"/>
<keyword evidence="6 12" id="KW-0732">Signal</keyword>
<evidence type="ECO:0000256" key="11">
    <source>
        <dbReference type="SAM" id="Phobius"/>
    </source>
</evidence>
<feature type="compositionally biased region" description="Basic and acidic residues" evidence="10">
    <location>
        <begin position="675"/>
        <end position="694"/>
    </location>
</feature>
<evidence type="ECO:0000256" key="6">
    <source>
        <dbReference type="ARBA" id="ARBA00022729"/>
    </source>
</evidence>
<keyword evidence="5 11" id="KW-0812">Transmembrane</keyword>
<dbReference type="GO" id="GO:0006898">
    <property type="term" value="P:receptor-mediated endocytosis"/>
    <property type="evidence" value="ECO:0007669"/>
    <property type="project" value="TreeGrafter"/>
</dbReference>
<dbReference type="PANTHER" id="PTHR14995:SF2">
    <property type="entry name" value="PROTEIN AMNIONLESS"/>
    <property type="match status" value="1"/>
</dbReference>
<dbReference type="AlphaFoldDB" id="A0A7R9AP70"/>
<evidence type="ECO:0000256" key="2">
    <source>
        <dbReference type="ARBA" id="ARBA00021200"/>
    </source>
</evidence>